<dbReference type="EMBL" id="JAYMRP010000073">
    <property type="protein sequence ID" value="MFB8778032.1"/>
    <property type="molecule type" value="Genomic_DNA"/>
</dbReference>
<organism evidence="2 3">
    <name type="scientific">Streptomyces broussonetiae</name>
    <dbReference type="NCBI Taxonomy" id="2686304"/>
    <lineage>
        <taxon>Bacteria</taxon>
        <taxon>Bacillati</taxon>
        <taxon>Actinomycetota</taxon>
        <taxon>Actinomycetes</taxon>
        <taxon>Kitasatosporales</taxon>
        <taxon>Streptomycetaceae</taxon>
        <taxon>Streptomyces</taxon>
    </lineage>
</organism>
<evidence type="ECO:0000256" key="1">
    <source>
        <dbReference type="SAM" id="MobiDB-lite"/>
    </source>
</evidence>
<evidence type="ECO:0000313" key="2">
    <source>
        <dbReference type="EMBL" id="MFB8778032.1"/>
    </source>
</evidence>
<dbReference type="RefSeq" id="WP_376736456.1">
    <property type="nucleotide sequence ID" value="NZ_JAYMRP010000073.1"/>
</dbReference>
<feature type="region of interest" description="Disordered" evidence="1">
    <location>
        <begin position="1"/>
        <end position="25"/>
    </location>
</feature>
<sequence>MAIKVPAVTRRERGPAPRGLSAHPPGKALSVRDVTVWLARQPERLTNDQAQKLKAITACCPALDRIAHDVRAFAQLMNDRQGEHLNEWITQVQADELPALHTFVTGSGSGP</sequence>
<gene>
    <name evidence="2" type="ORF">VSS16_35910</name>
</gene>
<keyword evidence="3" id="KW-1185">Reference proteome</keyword>
<dbReference type="Proteomes" id="UP001585080">
    <property type="component" value="Unassembled WGS sequence"/>
</dbReference>
<evidence type="ECO:0000313" key="3">
    <source>
        <dbReference type="Proteomes" id="UP001585080"/>
    </source>
</evidence>
<comment type="caution">
    <text evidence="2">The sequence shown here is derived from an EMBL/GenBank/DDBJ whole genome shotgun (WGS) entry which is preliminary data.</text>
</comment>
<proteinExistence type="predicted"/>
<accession>A0ABV5EME3</accession>
<protein>
    <recommendedName>
        <fullName evidence="4">Transposase IS204/IS1001/IS1096/IS1165 DDE domain-containing protein</fullName>
    </recommendedName>
</protein>
<name>A0ABV5EME3_9ACTN</name>
<evidence type="ECO:0008006" key="4">
    <source>
        <dbReference type="Google" id="ProtNLM"/>
    </source>
</evidence>
<reference evidence="2 3" key="1">
    <citation type="submission" date="2024-01" db="EMBL/GenBank/DDBJ databases">
        <title>Genome mining of biosynthetic gene clusters to explore secondary metabolites of Streptomyces sp.</title>
        <authorList>
            <person name="Baig A."/>
            <person name="Ajitkumar Shintre N."/>
            <person name="Kumar H."/>
            <person name="Anbarasu A."/>
            <person name="Ramaiah S."/>
        </authorList>
    </citation>
    <scope>NUCLEOTIDE SEQUENCE [LARGE SCALE GENOMIC DNA]</scope>
    <source>
        <strain evidence="2 3">A57</strain>
    </source>
</reference>